<gene>
    <name evidence="1" type="ORF">EV670_0132</name>
</gene>
<dbReference type="PANTHER" id="PTHR35175">
    <property type="entry name" value="DUF1289 DOMAIN-CONTAINING PROTEIN"/>
    <property type="match status" value="1"/>
</dbReference>
<evidence type="ECO:0000313" key="2">
    <source>
        <dbReference type="Proteomes" id="UP000293671"/>
    </source>
</evidence>
<dbReference type="AlphaFoldDB" id="A0A4Q7VZI5"/>
<accession>A0A4Q7VZI5</accession>
<reference evidence="1 2" key="1">
    <citation type="submission" date="2019-02" db="EMBL/GenBank/DDBJ databases">
        <title>Genomic Encyclopedia of Type Strains, Phase IV (KMG-IV): sequencing the most valuable type-strain genomes for metagenomic binning, comparative biology and taxonomic classification.</title>
        <authorList>
            <person name="Goeker M."/>
        </authorList>
    </citation>
    <scope>NUCLEOTIDE SEQUENCE [LARGE SCALE GENOMIC DNA]</scope>
    <source>
        <strain evidence="1 2">DSM 19570</strain>
    </source>
</reference>
<protein>
    <recommendedName>
        <fullName evidence="3">Fe-S protein YdhL (DUF1289 family)</fullName>
    </recommendedName>
</protein>
<keyword evidence="2" id="KW-1185">Reference proteome</keyword>
<name>A0A4Q7VZI5_9BURK</name>
<evidence type="ECO:0008006" key="3">
    <source>
        <dbReference type="Google" id="ProtNLM"/>
    </source>
</evidence>
<dbReference type="Pfam" id="PF06945">
    <property type="entry name" value="DUF1289"/>
    <property type="match status" value="1"/>
</dbReference>
<proteinExistence type="predicted"/>
<sequence>MNARQPLPKWQPQMAGAVPSPCNSVCRIDAASGYCEGCWRTIDEIVQWARLDDGAKRAVWHELHRRAAEGATR</sequence>
<dbReference type="PANTHER" id="PTHR35175:SF2">
    <property type="entry name" value="DUF1289 DOMAIN-CONTAINING PROTEIN"/>
    <property type="match status" value="1"/>
</dbReference>
<evidence type="ECO:0000313" key="1">
    <source>
        <dbReference type="EMBL" id="RZU02113.1"/>
    </source>
</evidence>
<comment type="caution">
    <text evidence="1">The sequence shown here is derived from an EMBL/GenBank/DDBJ whole genome shotgun (WGS) entry which is preliminary data.</text>
</comment>
<dbReference type="InterPro" id="IPR010710">
    <property type="entry name" value="DUF1289"/>
</dbReference>
<dbReference type="EMBL" id="SHKP01000004">
    <property type="protein sequence ID" value="RZU02113.1"/>
    <property type="molecule type" value="Genomic_DNA"/>
</dbReference>
<dbReference type="Proteomes" id="UP000293671">
    <property type="component" value="Unassembled WGS sequence"/>
</dbReference>
<organism evidence="1 2">
    <name type="scientific">Rivibacter subsaxonicus</name>
    <dbReference type="NCBI Taxonomy" id="457575"/>
    <lineage>
        <taxon>Bacteria</taxon>
        <taxon>Pseudomonadati</taxon>
        <taxon>Pseudomonadota</taxon>
        <taxon>Betaproteobacteria</taxon>
        <taxon>Burkholderiales</taxon>
        <taxon>Rivibacter</taxon>
    </lineage>
</organism>